<dbReference type="GeneID" id="90592809"/>
<gene>
    <name evidence="1" type="ORF">SAMN05192545_2872</name>
</gene>
<dbReference type="EMBL" id="LT629754">
    <property type="protein sequence ID" value="SDT14685.1"/>
    <property type="molecule type" value="Genomic_DNA"/>
</dbReference>
<dbReference type="RefSeq" id="WP_091606970.1">
    <property type="nucleotide sequence ID" value="NZ_LT629754.1"/>
</dbReference>
<accession>A0ABY0UTA3</accession>
<evidence type="ECO:0000313" key="1">
    <source>
        <dbReference type="EMBL" id="SDT14685.1"/>
    </source>
</evidence>
<reference evidence="1 2" key="1">
    <citation type="submission" date="2016-10" db="EMBL/GenBank/DDBJ databases">
        <authorList>
            <person name="Varghese N."/>
            <person name="Submissions S."/>
        </authorList>
    </citation>
    <scope>NUCLEOTIDE SEQUENCE [LARGE SCALE GENOMIC DNA]</scope>
    <source>
        <strain evidence="1 2">MAR_2009_60</strain>
    </source>
</reference>
<evidence type="ECO:0000313" key="2">
    <source>
        <dbReference type="Proteomes" id="UP000199574"/>
    </source>
</evidence>
<protein>
    <submittedName>
        <fullName evidence="1">Uncharacterized protein</fullName>
    </submittedName>
</protein>
<dbReference type="Proteomes" id="UP000199574">
    <property type="component" value="Chromosome I"/>
</dbReference>
<proteinExistence type="predicted"/>
<keyword evidence="2" id="KW-1185">Reference proteome</keyword>
<organism evidence="1 2">
    <name type="scientific">Maribacter dokdonensis</name>
    <dbReference type="NCBI Taxonomy" id="320912"/>
    <lineage>
        <taxon>Bacteria</taxon>
        <taxon>Pseudomonadati</taxon>
        <taxon>Bacteroidota</taxon>
        <taxon>Flavobacteriia</taxon>
        <taxon>Flavobacteriales</taxon>
        <taxon>Flavobacteriaceae</taxon>
        <taxon>Maribacter</taxon>
    </lineage>
</organism>
<sequence>MSKKILKIKFEYGSEHISYQWKGFEFKKQSVIDFLNAFVDLLPFDLEVKERASIDFTHLNEQRTTNNQ</sequence>
<name>A0ABY0UTA3_9FLAO</name>